<dbReference type="EMBL" id="CP073581">
    <property type="protein sequence ID" value="QUJ76023.1"/>
    <property type="molecule type" value="Genomic_DNA"/>
</dbReference>
<dbReference type="KEGG" id="sual:KDD17_13980"/>
<keyword evidence="3" id="KW-1185">Reference proteome</keyword>
<accession>A0A975PLS4</accession>
<dbReference type="InterPro" id="IPR027417">
    <property type="entry name" value="P-loop_NTPase"/>
</dbReference>
<protein>
    <submittedName>
        <fullName evidence="2">Sulfotransferase</fullName>
    </submittedName>
</protein>
<reference evidence="2" key="1">
    <citation type="submission" date="2021-04" db="EMBL/GenBank/DDBJ databases">
        <title>Complete genome sequence for Sulfitobacter sp. strain JK7-1.</title>
        <authorList>
            <person name="Park S.-J."/>
        </authorList>
    </citation>
    <scope>NUCLEOTIDE SEQUENCE</scope>
    <source>
        <strain evidence="2">JK7-1</strain>
    </source>
</reference>
<dbReference type="AlphaFoldDB" id="A0A975PLS4"/>
<feature type="region of interest" description="Disordered" evidence="1">
    <location>
        <begin position="323"/>
        <end position="343"/>
    </location>
</feature>
<organism evidence="2 3">
    <name type="scientific">Sulfitobacter albidus</name>
    <dbReference type="NCBI Taxonomy" id="2829501"/>
    <lineage>
        <taxon>Bacteria</taxon>
        <taxon>Pseudomonadati</taxon>
        <taxon>Pseudomonadota</taxon>
        <taxon>Alphaproteobacteria</taxon>
        <taxon>Rhodobacterales</taxon>
        <taxon>Roseobacteraceae</taxon>
        <taxon>Sulfitobacter</taxon>
    </lineage>
</organism>
<dbReference type="InterPro" id="IPR014556">
    <property type="entry name" value="UCP029407"/>
</dbReference>
<evidence type="ECO:0000256" key="1">
    <source>
        <dbReference type="SAM" id="MobiDB-lite"/>
    </source>
</evidence>
<sequence length="502" mass="57356">MPRKRFSPKARNALMVLGMHRSGTSALTGVLSRLGCDLPQTLMPANEFNAKGYFESLEFYQMNDAILDSGGSRWDDWQPFNPEWYESHRAEEFLERGAQALQSEFGTSRLFALKDPRISLLMPFWKRLLAQEKIKPTYVHIHRNPMAVATSLNRRDAMPLAYGLLLWLRHTLDAELGSRGEVRCFVRYEGLLANWRATIADIKKRTGVVLPRNSETVDAEIDEFLSRDMNTSDQGLSDTRDHRMLKRWIGQVHDVFEQWAERGEQEKDIETLDAIRAEFDATGPLFGSLVREARTAPSERNALHEATQNADEAKHRAEAAEAALSQNTARLEQSEQARGELSAELDRTTQELEKLGANLTALDQEKWQLQSELAQRTSETEDMARQNAALSAQITTAQDEIRAQTEKLQHELDQRTREVDELQTSARVQKANLQKQFEKKLEETLVARGKQADRQLAQLTEETAQQRATIEHVTADNWALRNSTSWKITQPLRSVVLFFRRG</sequence>
<gene>
    <name evidence="2" type="ORF">KDD17_13980</name>
</gene>
<dbReference type="PIRSF" id="PIRSF029407">
    <property type="entry name" value="UCP029407"/>
    <property type="match status" value="1"/>
</dbReference>
<dbReference type="Proteomes" id="UP000683291">
    <property type="component" value="Chromosome 1"/>
</dbReference>
<dbReference type="Gene3D" id="3.40.50.300">
    <property type="entry name" value="P-loop containing nucleotide triphosphate hydrolases"/>
    <property type="match status" value="1"/>
</dbReference>
<proteinExistence type="predicted"/>
<evidence type="ECO:0000313" key="2">
    <source>
        <dbReference type="EMBL" id="QUJ76023.1"/>
    </source>
</evidence>
<dbReference type="RefSeq" id="WP_212704221.1">
    <property type="nucleotide sequence ID" value="NZ_CP073581.1"/>
</dbReference>
<name>A0A975PLS4_9RHOB</name>
<dbReference type="Pfam" id="PF13469">
    <property type="entry name" value="Sulfotransfer_3"/>
    <property type="match status" value="1"/>
</dbReference>
<evidence type="ECO:0000313" key="3">
    <source>
        <dbReference type="Proteomes" id="UP000683291"/>
    </source>
</evidence>
<dbReference type="SUPFAM" id="SSF52540">
    <property type="entry name" value="P-loop containing nucleoside triphosphate hydrolases"/>
    <property type="match status" value="1"/>
</dbReference>